<evidence type="ECO:0000259" key="4">
    <source>
        <dbReference type="Pfam" id="PF07687"/>
    </source>
</evidence>
<proteinExistence type="predicted"/>
<keyword evidence="3" id="KW-0378">Hydrolase</keyword>
<dbReference type="PANTHER" id="PTHR43270">
    <property type="entry name" value="BETA-ALA-HIS DIPEPTIDASE"/>
    <property type="match status" value="1"/>
</dbReference>
<dbReference type="AlphaFoldDB" id="A0A075G869"/>
<evidence type="ECO:0000256" key="2">
    <source>
        <dbReference type="ARBA" id="ARBA00022723"/>
    </source>
</evidence>
<sequence length="477" mass="51453">MAVGMSATDAIDWDKMAEFTETMWEDSALPSLEEFIKIPALSPAFDSEWQANGHLDKTIDHFLGWLESIEIDGLTATVHSLEGRTPVLLLKVAGTGDGEVLFYSHLDKQPEFTGWSEGKGPWIPVREDPWLFGRGSVDDGYGGYCGLISLMALQNQGMAHPSCTFLIETCEESGSPDLPYYLEELQEDLGTPDLVVVLDSGLGDYERIWVTESLRGLVGGTLTVSVTSEGVHSGMASGVIPSSFRLTRQLLSRLEDEETGELIPEWLHIDISDQLREDSAEIVSVLGEALITDFPFLDGVRPQHEDLVEALLAQNWKPTLSITGAEGMPTLANAGNVLRTHTSLKLSVRIPPGVDSEMASAKLQELMESDPPFGAHVTFDPETAANGFAAPPMPVEIAAAFSEGSLKTFGAASMPFYEGGTIPFLAMMQESYPSARFLVTGCAGPGNNAHGPDEKLHIPTVKHLTQCVAAAIASMSN</sequence>
<dbReference type="EMBL" id="KF900528">
    <property type="protein sequence ID" value="AIE98171.1"/>
    <property type="molecule type" value="Genomic_DNA"/>
</dbReference>
<dbReference type="SUPFAM" id="SSF53187">
    <property type="entry name" value="Zn-dependent exopeptidases"/>
    <property type="match status" value="1"/>
</dbReference>
<organism evidence="5">
    <name type="scientific">uncultured marine group II/III euryarchaeote KM3_04_E03</name>
    <dbReference type="NCBI Taxonomy" id="1457837"/>
    <lineage>
        <taxon>Archaea</taxon>
        <taxon>Methanobacteriati</taxon>
        <taxon>Methanobacteriota</taxon>
        <taxon>environmental samples</taxon>
    </lineage>
</organism>
<name>A0A075G869_9EURY</name>
<dbReference type="Gene3D" id="3.30.70.360">
    <property type="match status" value="1"/>
</dbReference>
<dbReference type="InterPro" id="IPR051458">
    <property type="entry name" value="Cyt/Met_Dipeptidase"/>
</dbReference>
<reference evidence="5" key="1">
    <citation type="journal article" date="2014" name="Genome Biol. Evol.">
        <title>Pangenome evidence for extensive interdomain horizontal transfer affecting lineage core and shell genes in uncultured planktonic thaumarchaeota and euryarchaeota.</title>
        <authorList>
            <person name="Deschamps P."/>
            <person name="Zivanovic Y."/>
            <person name="Moreira D."/>
            <person name="Rodriguez-Valera F."/>
            <person name="Lopez-Garcia P."/>
        </authorList>
    </citation>
    <scope>NUCLEOTIDE SEQUENCE</scope>
</reference>
<dbReference type="GO" id="GO:0046872">
    <property type="term" value="F:metal ion binding"/>
    <property type="evidence" value="ECO:0007669"/>
    <property type="project" value="UniProtKB-KW"/>
</dbReference>
<dbReference type="Pfam" id="PF07687">
    <property type="entry name" value="M20_dimer"/>
    <property type="match status" value="1"/>
</dbReference>
<dbReference type="Pfam" id="PF01546">
    <property type="entry name" value="Peptidase_M20"/>
    <property type="match status" value="1"/>
</dbReference>
<protein>
    <submittedName>
        <fullName evidence="5">Acetylornithine deacetylase/succinyldiaminopimelate desuccinylase-like deacylase</fullName>
    </submittedName>
</protein>
<dbReference type="InterPro" id="IPR011650">
    <property type="entry name" value="Peptidase_M20_dimer"/>
</dbReference>
<evidence type="ECO:0000256" key="3">
    <source>
        <dbReference type="ARBA" id="ARBA00022801"/>
    </source>
</evidence>
<evidence type="ECO:0000313" key="5">
    <source>
        <dbReference type="EMBL" id="AIE98171.1"/>
    </source>
</evidence>
<dbReference type="GO" id="GO:0006508">
    <property type="term" value="P:proteolysis"/>
    <property type="evidence" value="ECO:0007669"/>
    <property type="project" value="UniProtKB-KW"/>
</dbReference>
<dbReference type="GO" id="GO:0008233">
    <property type="term" value="F:peptidase activity"/>
    <property type="evidence" value="ECO:0007669"/>
    <property type="project" value="UniProtKB-KW"/>
</dbReference>
<evidence type="ECO:0000256" key="1">
    <source>
        <dbReference type="ARBA" id="ARBA00022670"/>
    </source>
</evidence>
<dbReference type="InterPro" id="IPR002933">
    <property type="entry name" value="Peptidase_M20"/>
</dbReference>
<dbReference type="Gene3D" id="3.40.630.10">
    <property type="entry name" value="Zn peptidases"/>
    <property type="match status" value="1"/>
</dbReference>
<accession>A0A075G869</accession>
<keyword evidence="2" id="KW-0479">Metal-binding</keyword>
<dbReference type="PANTHER" id="PTHR43270:SF4">
    <property type="entry name" value="CARNOSINE DIPEPTIDASE 2, ISOFORM A"/>
    <property type="match status" value="1"/>
</dbReference>
<keyword evidence="1" id="KW-0645">Protease</keyword>
<feature type="domain" description="Peptidase M20 dimerisation" evidence="4">
    <location>
        <begin position="214"/>
        <end position="371"/>
    </location>
</feature>